<dbReference type="InterPro" id="IPR020931">
    <property type="entry name" value="MfnA"/>
</dbReference>
<dbReference type="InterPro" id="IPR021115">
    <property type="entry name" value="Pyridoxal-P_BS"/>
</dbReference>
<reference evidence="8" key="1">
    <citation type="journal article" date="2022" name="Syst. Appl. Microbiol.">
        <title>Natronocalculus amylovorans gen. nov., sp. nov., and Natranaeroarchaeum aerophilus sp. nov., dominant culturable amylolytic natronoarchaea from hypersaline soda lakes in southwestern Siberia.</title>
        <authorList>
            <person name="Sorokin D.Y."/>
            <person name="Elcheninov A.G."/>
            <person name="Khizhniak T.V."/>
            <person name="Koenen M."/>
            <person name="Bale N.J."/>
            <person name="Damste J.S.S."/>
            <person name="Kublanov I.V."/>
        </authorList>
    </citation>
    <scope>NUCLEOTIDE SEQUENCE</scope>
    <source>
        <strain evidence="8">AArc-St2</strain>
    </source>
</reference>
<dbReference type="Pfam" id="PF00282">
    <property type="entry name" value="Pyridoxal_deC"/>
    <property type="match status" value="1"/>
</dbReference>
<dbReference type="InterPro" id="IPR050477">
    <property type="entry name" value="GrpII_AminoAcid_Decarb"/>
</dbReference>
<dbReference type="GO" id="GO:0030170">
    <property type="term" value="F:pyridoxal phosphate binding"/>
    <property type="evidence" value="ECO:0007669"/>
    <property type="project" value="UniProtKB-UniRule"/>
</dbReference>
<evidence type="ECO:0000256" key="4">
    <source>
        <dbReference type="ARBA" id="ARBA00023239"/>
    </source>
</evidence>
<comment type="function">
    <text evidence="6">Catalyzes the decarboxylation of L-aspartate to produce beta-alanine.</text>
</comment>
<evidence type="ECO:0000256" key="3">
    <source>
        <dbReference type="ARBA" id="ARBA00022898"/>
    </source>
</evidence>
<comment type="catalytic activity">
    <reaction evidence="6">
        <text>L-aspartate + H(+) = beta-alanine + CO2</text>
        <dbReference type="Rhea" id="RHEA:19497"/>
        <dbReference type="ChEBI" id="CHEBI:15378"/>
        <dbReference type="ChEBI" id="CHEBI:16526"/>
        <dbReference type="ChEBI" id="CHEBI:29991"/>
        <dbReference type="ChEBI" id="CHEBI:57966"/>
        <dbReference type="EC" id="4.1.1.11"/>
    </reaction>
</comment>
<dbReference type="HAMAP" id="MF_01610">
    <property type="entry name" value="MfnA_decarbox"/>
    <property type="match status" value="1"/>
</dbReference>
<dbReference type="AlphaFoldDB" id="A0AAE3FUN2"/>
<comment type="pathway">
    <text evidence="6">Cofactor biosynthesis; coenzyme A biosynthesis.</text>
</comment>
<dbReference type="GO" id="GO:0015937">
    <property type="term" value="P:coenzyme A biosynthetic process"/>
    <property type="evidence" value="ECO:0007669"/>
    <property type="project" value="UniProtKB-UniRule"/>
</dbReference>
<evidence type="ECO:0000256" key="2">
    <source>
        <dbReference type="ARBA" id="ARBA00022793"/>
    </source>
</evidence>
<comment type="similarity">
    <text evidence="5">Belongs to the group II decarboxylase family. Sphingosine-1-phosphate lyase subfamily.</text>
</comment>
<evidence type="ECO:0000256" key="7">
    <source>
        <dbReference type="PIRSR" id="PIRSR602129-50"/>
    </source>
</evidence>
<evidence type="ECO:0000313" key="9">
    <source>
        <dbReference type="Proteomes" id="UP001203207"/>
    </source>
</evidence>
<organism evidence="8 9">
    <name type="scientific">Natronocalculus amylovorans</name>
    <dbReference type="NCBI Taxonomy" id="2917812"/>
    <lineage>
        <taxon>Archaea</taxon>
        <taxon>Methanobacteriati</taxon>
        <taxon>Methanobacteriota</taxon>
        <taxon>Stenosarchaea group</taxon>
        <taxon>Halobacteria</taxon>
        <taxon>Halobacteriales</taxon>
        <taxon>Haloferacaceae</taxon>
        <taxon>Natronocalculus</taxon>
    </lineage>
</organism>
<comment type="caution">
    <text evidence="8">The sequence shown here is derived from an EMBL/GenBank/DDBJ whole genome shotgun (WGS) entry which is preliminary data.</text>
</comment>
<evidence type="ECO:0000313" key="8">
    <source>
        <dbReference type="EMBL" id="MCL9815496.1"/>
    </source>
</evidence>
<comment type="similarity">
    <text evidence="6">Belongs to the group II decarboxylase family. MfnA subfamily.</text>
</comment>
<dbReference type="GO" id="GO:0004068">
    <property type="term" value="F:aspartate 1-decarboxylase activity"/>
    <property type="evidence" value="ECO:0007669"/>
    <property type="project" value="UniProtKB-UniRule"/>
</dbReference>
<keyword evidence="2 6" id="KW-0210">Decarboxylase</keyword>
<keyword evidence="9" id="KW-1185">Reference proteome</keyword>
<dbReference type="InterPro" id="IPR002129">
    <property type="entry name" value="PyrdxlP-dep_de-COase"/>
</dbReference>
<comment type="cofactor">
    <cofactor evidence="1 6 7">
        <name>pyridoxal 5'-phosphate</name>
        <dbReference type="ChEBI" id="CHEBI:597326"/>
    </cofactor>
</comment>
<dbReference type="NCBIfam" id="TIGR03812">
    <property type="entry name" value="tyr_de_CO2_Arch"/>
    <property type="match status" value="1"/>
</dbReference>
<dbReference type="InterPro" id="IPR015421">
    <property type="entry name" value="PyrdxlP-dep_Trfase_major"/>
</dbReference>
<dbReference type="InterPro" id="IPR015422">
    <property type="entry name" value="PyrdxlP-dep_Trfase_small"/>
</dbReference>
<dbReference type="Proteomes" id="UP001203207">
    <property type="component" value="Unassembled WGS sequence"/>
</dbReference>
<evidence type="ECO:0000256" key="1">
    <source>
        <dbReference type="ARBA" id="ARBA00001933"/>
    </source>
</evidence>
<keyword evidence="3 6" id="KW-0663">Pyridoxal phosphate</keyword>
<sequence>MQPLCRDHPQPQSFDRVLSSMCTRPHPDAVAAATEFLTTNPGDPMTYQSIAKIESKAVNLLADIVGEPTATGYITSGGTESNIQAVHAARNRSATKTPNIVAPESLHFSFNKAATVLNVELRTVPTDEDHRADLTAVENAVDEDTVLVVGVAGSTAYGRVDPIPELTDIAHRVDAVMHVDAAWGGFVLPFTDHAWSFAAGIDSLTIDPHKFGQATIPAGGLLVRDPSLLDELAIETPYLESPTQATLTGTRSGAGVAGALAAMEALWPHGYKETYERTMYLAERLETELSTRGFETVTPHLPLVAADIPRELFTALRSEGWRIATTADGTLRIVCMPHVTQSLCESFLSDLDRLRRAGNSA</sequence>
<dbReference type="GO" id="GO:0019752">
    <property type="term" value="P:carboxylic acid metabolic process"/>
    <property type="evidence" value="ECO:0007669"/>
    <property type="project" value="InterPro"/>
</dbReference>
<dbReference type="PROSITE" id="PS00392">
    <property type="entry name" value="DDC_GAD_HDC_YDC"/>
    <property type="match status" value="1"/>
</dbReference>
<gene>
    <name evidence="6 8" type="primary">mfnA</name>
    <name evidence="8" type="ORF">AArcSt2_00910</name>
</gene>
<dbReference type="EC" id="4.1.1.11" evidence="6"/>
<reference evidence="8" key="2">
    <citation type="submission" date="2022-02" db="EMBL/GenBank/DDBJ databases">
        <authorList>
            <person name="Elcheninov A.G."/>
            <person name="Sorokin D.Y."/>
            <person name="Kublanov I.V."/>
        </authorList>
    </citation>
    <scope>NUCLEOTIDE SEQUENCE</scope>
    <source>
        <strain evidence="8">AArc-St2</strain>
    </source>
</reference>
<feature type="modified residue" description="N6-(pyridoxal phosphate)lysine" evidence="6 7">
    <location>
        <position position="210"/>
    </location>
</feature>
<dbReference type="InterPro" id="IPR015424">
    <property type="entry name" value="PyrdxlP-dep_Trfase"/>
</dbReference>
<evidence type="ECO:0000256" key="5">
    <source>
        <dbReference type="ARBA" id="ARBA00038302"/>
    </source>
</evidence>
<dbReference type="PANTHER" id="PTHR42735:SF6">
    <property type="entry name" value="SPHINGOSINE-1-PHOSPHATE LYASE 1"/>
    <property type="match status" value="1"/>
</dbReference>
<evidence type="ECO:0000256" key="6">
    <source>
        <dbReference type="HAMAP-Rule" id="MF_01610"/>
    </source>
</evidence>
<accession>A0AAE3FUN2</accession>
<dbReference type="PANTHER" id="PTHR42735">
    <property type="match status" value="1"/>
</dbReference>
<dbReference type="EMBL" id="JAKRVX010000001">
    <property type="protein sequence ID" value="MCL9815496.1"/>
    <property type="molecule type" value="Genomic_DNA"/>
</dbReference>
<dbReference type="Gene3D" id="3.90.1150.10">
    <property type="entry name" value="Aspartate Aminotransferase, domain 1"/>
    <property type="match status" value="1"/>
</dbReference>
<keyword evidence="4 6" id="KW-0456">Lyase</keyword>
<dbReference type="SUPFAM" id="SSF53383">
    <property type="entry name" value="PLP-dependent transferases"/>
    <property type="match status" value="1"/>
</dbReference>
<proteinExistence type="inferred from homology"/>
<protein>
    <recommendedName>
        <fullName evidence="6">Probable L-aspartate decarboxylase</fullName>
        <shortName evidence="6">ADC</shortName>
        <ecNumber evidence="6">4.1.1.11</ecNumber>
    </recommendedName>
</protein>
<dbReference type="Gene3D" id="3.40.640.10">
    <property type="entry name" value="Type I PLP-dependent aspartate aminotransferase-like (Major domain)"/>
    <property type="match status" value="1"/>
</dbReference>
<name>A0AAE3FUN2_9EURY</name>